<dbReference type="RefSeq" id="WP_237467032.1">
    <property type="nucleotide sequence ID" value="NZ_CAKLDI010000001.1"/>
</dbReference>
<organism evidence="10 11">
    <name type="scientific">Vibrio stylophorae</name>
    <dbReference type="NCBI Taxonomy" id="659351"/>
    <lineage>
        <taxon>Bacteria</taxon>
        <taxon>Pseudomonadati</taxon>
        <taxon>Pseudomonadota</taxon>
        <taxon>Gammaproteobacteria</taxon>
        <taxon>Vibrionales</taxon>
        <taxon>Vibrionaceae</taxon>
        <taxon>Vibrio</taxon>
    </lineage>
</organism>
<dbReference type="InterPro" id="IPR020542">
    <property type="entry name" value="Asp_carbamoyltrfase_reg_C"/>
</dbReference>
<dbReference type="Pfam" id="PF02748">
    <property type="entry name" value="PyrI_C"/>
    <property type="match status" value="1"/>
</dbReference>
<keyword evidence="5 7" id="KW-0862">Zinc</keyword>
<dbReference type="Proteomes" id="UP000838672">
    <property type="component" value="Unassembled WGS sequence"/>
</dbReference>
<dbReference type="SUPFAM" id="SSF54893">
    <property type="entry name" value="Aspartate carbamoyltransferase, Regulatory-chain, N-terminal domain"/>
    <property type="match status" value="1"/>
</dbReference>
<dbReference type="PANTHER" id="PTHR35805">
    <property type="entry name" value="ASPARTATE CARBAMOYLTRANSFERASE REGULATORY CHAIN"/>
    <property type="match status" value="1"/>
</dbReference>
<dbReference type="NCBIfam" id="TIGR00240">
    <property type="entry name" value="ATCase_reg"/>
    <property type="match status" value="1"/>
</dbReference>
<feature type="binding site" evidence="7">
    <location>
        <position position="143"/>
    </location>
    <ligand>
        <name>Zn(2+)</name>
        <dbReference type="ChEBI" id="CHEBI:29105"/>
    </ligand>
</feature>
<name>A0ABN8DUH2_9VIBR</name>
<dbReference type="Gene3D" id="3.30.70.140">
    <property type="entry name" value="Aspartate carbamoyltransferase regulatory subunit, N-terminal domain"/>
    <property type="match status" value="1"/>
</dbReference>
<evidence type="ECO:0000256" key="4">
    <source>
        <dbReference type="ARBA" id="ARBA00022723"/>
    </source>
</evidence>
<gene>
    <name evidence="7 10" type="primary">pyrI</name>
    <name evidence="10" type="ORF">VST7929_02354</name>
</gene>
<dbReference type="HAMAP" id="MF_00002">
    <property type="entry name" value="Asp_carb_tr_reg"/>
    <property type="match status" value="1"/>
</dbReference>
<evidence type="ECO:0000256" key="3">
    <source>
        <dbReference type="ARBA" id="ARBA00021764"/>
    </source>
</evidence>
<evidence type="ECO:0000256" key="6">
    <source>
        <dbReference type="ARBA" id="ARBA00022975"/>
    </source>
</evidence>
<dbReference type="InterPro" id="IPR036792">
    <property type="entry name" value="Asp_carbatrfase_reg_C_sf"/>
</dbReference>
<comment type="cofactor">
    <cofactor evidence="7">
        <name>Zn(2+)</name>
        <dbReference type="ChEBI" id="CHEBI:29105"/>
    </cofactor>
    <text evidence="7">Binds 1 zinc ion per subunit.</text>
</comment>
<comment type="similarity">
    <text evidence="2 7">Belongs to the PyrI family.</text>
</comment>
<comment type="function">
    <text evidence="1 7">Involved in allosteric regulation of aspartate carbamoyltransferase.</text>
</comment>
<evidence type="ECO:0000313" key="10">
    <source>
        <dbReference type="EMBL" id="CAH0534422.1"/>
    </source>
</evidence>
<dbReference type="Pfam" id="PF01948">
    <property type="entry name" value="PyrI"/>
    <property type="match status" value="1"/>
</dbReference>
<feature type="binding site" evidence="7">
    <location>
        <position position="116"/>
    </location>
    <ligand>
        <name>Zn(2+)</name>
        <dbReference type="ChEBI" id="CHEBI:29105"/>
    </ligand>
</feature>
<evidence type="ECO:0000256" key="1">
    <source>
        <dbReference type="ARBA" id="ARBA00002565"/>
    </source>
</evidence>
<feature type="binding site" evidence="7">
    <location>
        <position position="140"/>
    </location>
    <ligand>
        <name>Zn(2+)</name>
        <dbReference type="ChEBI" id="CHEBI:29105"/>
    </ligand>
</feature>
<comment type="caution">
    <text evidence="10">The sequence shown here is derived from an EMBL/GenBank/DDBJ whole genome shotgun (WGS) entry which is preliminary data.</text>
</comment>
<reference evidence="10" key="1">
    <citation type="submission" date="2021-11" db="EMBL/GenBank/DDBJ databases">
        <authorList>
            <person name="Rodrigo-Torres L."/>
            <person name="Arahal R. D."/>
            <person name="Lucena T."/>
        </authorList>
    </citation>
    <scope>NUCLEOTIDE SEQUENCE</scope>
    <source>
        <strain evidence="10">CECT 7929</strain>
    </source>
</reference>
<dbReference type="InterPro" id="IPR036793">
    <property type="entry name" value="Asp_carbatrfase_reg_N_sf"/>
</dbReference>
<accession>A0ABN8DUH2</accession>
<dbReference type="Gene3D" id="2.30.30.20">
    <property type="entry name" value="Aspartate carbamoyltransferase regulatory subunit, C-terminal domain"/>
    <property type="match status" value="1"/>
</dbReference>
<evidence type="ECO:0000256" key="5">
    <source>
        <dbReference type="ARBA" id="ARBA00022833"/>
    </source>
</evidence>
<keyword evidence="6 7" id="KW-0665">Pyrimidine biosynthesis</keyword>
<evidence type="ECO:0000259" key="9">
    <source>
        <dbReference type="Pfam" id="PF02748"/>
    </source>
</evidence>
<dbReference type="EMBL" id="CAKLDI010000001">
    <property type="protein sequence ID" value="CAH0534422.1"/>
    <property type="molecule type" value="Genomic_DNA"/>
</dbReference>
<evidence type="ECO:0000256" key="7">
    <source>
        <dbReference type="HAMAP-Rule" id="MF_00002"/>
    </source>
</evidence>
<sequence length="157" mass="17821">MNPNKDHKLQVEAIKNGTVIDHIPAGMAIQILKLFHIEQGKQRITLGLNLPSSAQGAKDLIKIEDLYVSEEQANQLALHAPKATVNQIENYAVVKKMTLSLPKEVLGVFQCCNNNCITHLEPVDSRFYVLQKHEEVHLKCHYCEKVFPRKIVTDRQN</sequence>
<dbReference type="InterPro" id="IPR020545">
    <property type="entry name" value="Asp_carbamoyltransf_reg_N"/>
</dbReference>
<dbReference type="InterPro" id="IPR002801">
    <property type="entry name" value="Asp_carbamoylTrfase_reg"/>
</dbReference>
<dbReference type="SUPFAM" id="SSF57825">
    <property type="entry name" value="Aspartate carbamoyltransferase, Regulatory-chain, C-terminal domain"/>
    <property type="match status" value="1"/>
</dbReference>
<keyword evidence="4 7" id="KW-0479">Metal-binding</keyword>
<keyword evidence="11" id="KW-1185">Reference proteome</keyword>
<comment type="subunit">
    <text evidence="7">Contains catalytic and regulatory chains.</text>
</comment>
<proteinExistence type="inferred from homology"/>
<feature type="binding site" evidence="7">
    <location>
        <position position="111"/>
    </location>
    <ligand>
        <name>Zn(2+)</name>
        <dbReference type="ChEBI" id="CHEBI:29105"/>
    </ligand>
</feature>
<feature type="domain" description="Aspartate carbamoyltransferase regulatory subunit N-terminal" evidence="8">
    <location>
        <begin position="9"/>
        <end position="99"/>
    </location>
</feature>
<feature type="domain" description="Aspartate carbamoyltransferase regulatory subunit C-terminal" evidence="9">
    <location>
        <begin position="104"/>
        <end position="152"/>
    </location>
</feature>
<evidence type="ECO:0000313" key="11">
    <source>
        <dbReference type="Proteomes" id="UP000838672"/>
    </source>
</evidence>
<protein>
    <recommendedName>
        <fullName evidence="3 7">Aspartate carbamoyltransferase regulatory chain</fullName>
    </recommendedName>
</protein>
<evidence type="ECO:0000259" key="8">
    <source>
        <dbReference type="Pfam" id="PF01948"/>
    </source>
</evidence>
<evidence type="ECO:0000256" key="2">
    <source>
        <dbReference type="ARBA" id="ARBA00010498"/>
    </source>
</evidence>
<dbReference type="PANTHER" id="PTHR35805:SF1">
    <property type="entry name" value="ASPARTATE CARBAMOYLTRANSFERASE REGULATORY CHAIN"/>
    <property type="match status" value="1"/>
</dbReference>